<evidence type="ECO:0000256" key="1">
    <source>
        <dbReference type="ARBA" id="ARBA00004123"/>
    </source>
</evidence>
<dbReference type="Proteomes" id="UP000516437">
    <property type="component" value="Chromosome 8"/>
</dbReference>
<evidence type="ECO:0000313" key="6">
    <source>
        <dbReference type="EMBL" id="KAB1202533.1"/>
    </source>
</evidence>
<evidence type="ECO:0000313" key="7">
    <source>
        <dbReference type="Proteomes" id="UP000516437"/>
    </source>
</evidence>
<comment type="subcellular location">
    <subcellularLocation>
        <location evidence="1">Nucleus</location>
    </subcellularLocation>
</comment>
<reference evidence="6 7" key="1">
    <citation type="journal article" date="2019" name="Plant Biotechnol. J.">
        <title>The red bayberry genome and genetic basis of sex determination.</title>
        <authorList>
            <person name="Jia H.M."/>
            <person name="Jia H.J."/>
            <person name="Cai Q.L."/>
            <person name="Wang Y."/>
            <person name="Zhao H.B."/>
            <person name="Yang W.F."/>
            <person name="Wang G.Y."/>
            <person name="Li Y.H."/>
            <person name="Zhan D.L."/>
            <person name="Shen Y.T."/>
            <person name="Niu Q.F."/>
            <person name="Chang L."/>
            <person name="Qiu J."/>
            <person name="Zhao L."/>
            <person name="Xie H.B."/>
            <person name="Fu W.Y."/>
            <person name="Jin J."/>
            <person name="Li X.W."/>
            <person name="Jiao Y."/>
            <person name="Zhou C.C."/>
            <person name="Tu T."/>
            <person name="Chai C.Y."/>
            <person name="Gao J.L."/>
            <person name="Fan L.J."/>
            <person name="van de Weg E."/>
            <person name="Wang J.Y."/>
            <person name="Gao Z.S."/>
        </authorList>
    </citation>
    <scope>NUCLEOTIDE SEQUENCE [LARGE SCALE GENOMIC DNA]</scope>
    <source>
        <tissue evidence="6">Leaves</tissue>
    </source>
</reference>
<dbReference type="PANTHER" id="PTHR46481">
    <property type="entry name" value="ZINC FINGER BED DOMAIN-CONTAINING PROTEIN 4"/>
    <property type="match status" value="1"/>
</dbReference>
<dbReference type="PANTHER" id="PTHR46481:SF10">
    <property type="entry name" value="ZINC FINGER BED DOMAIN-CONTAINING PROTEIN 39"/>
    <property type="match status" value="1"/>
</dbReference>
<keyword evidence="5" id="KW-0539">Nucleus</keyword>
<evidence type="ECO:0000256" key="5">
    <source>
        <dbReference type="ARBA" id="ARBA00023242"/>
    </source>
</evidence>
<accession>A0A6A1UQK5</accession>
<dbReference type="InterPro" id="IPR012337">
    <property type="entry name" value="RNaseH-like_sf"/>
</dbReference>
<dbReference type="GO" id="GO:0008270">
    <property type="term" value="F:zinc ion binding"/>
    <property type="evidence" value="ECO:0007669"/>
    <property type="project" value="UniProtKB-KW"/>
</dbReference>
<dbReference type="SUPFAM" id="SSF53098">
    <property type="entry name" value="Ribonuclease H-like"/>
    <property type="match status" value="1"/>
</dbReference>
<dbReference type="GO" id="GO:0005634">
    <property type="term" value="C:nucleus"/>
    <property type="evidence" value="ECO:0007669"/>
    <property type="project" value="UniProtKB-SubCell"/>
</dbReference>
<sequence>MISHLENQCKKYPYRFGVADKNQPTLSFDKKPEGEGNSSSSMIMHRYNAEDLRQAIAEFVIGDEHPFRVVEGCWFRRLLKKFEPRFQMSSRITVARDCFKIYNVEKAKLKKSLKSLSSRVCLTTDTWTSNQNLNYMCLTAHFIDDDWKLHKRIINFCLVANHKEIHLG</sequence>
<dbReference type="EMBL" id="RXIC02000026">
    <property type="protein sequence ID" value="KAB1202533.1"/>
    <property type="molecule type" value="Genomic_DNA"/>
</dbReference>
<keyword evidence="2" id="KW-0479">Metal-binding</keyword>
<keyword evidence="7" id="KW-1185">Reference proteome</keyword>
<protein>
    <submittedName>
        <fullName evidence="6">Putative AC transposase</fullName>
    </submittedName>
</protein>
<comment type="caution">
    <text evidence="6">The sequence shown here is derived from an EMBL/GenBank/DDBJ whole genome shotgun (WGS) entry which is preliminary data.</text>
</comment>
<proteinExistence type="predicted"/>
<keyword evidence="4" id="KW-0862">Zinc</keyword>
<keyword evidence="3" id="KW-0863">Zinc-finger</keyword>
<dbReference type="OrthoDB" id="1745426at2759"/>
<name>A0A6A1UQK5_9ROSI</name>
<evidence type="ECO:0000256" key="2">
    <source>
        <dbReference type="ARBA" id="ARBA00022723"/>
    </source>
</evidence>
<dbReference type="InterPro" id="IPR052035">
    <property type="entry name" value="ZnF_BED_domain_contain"/>
</dbReference>
<dbReference type="SUPFAM" id="SSF140996">
    <property type="entry name" value="Hermes dimerisation domain"/>
    <property type="match status" value="1"/>
</dbReference>
<organism evidence="6 7">
    <name type="scientific">Morella rubra</name>
    <name type="common">Chinese bayberry</name>
    <dbReference type="NCBI Taxonomy" id="262757"/>
    <lineage>
        <taxon>Eukaryota</taxon>
        <taxon>Viridiplantae</taxon>
        <taxon>Streptophyta</taxon>
        <taxon>Embryophyta</taxon>
        <taxon>Tracheophyta</taxon>
        <taxon>Spermatophyta</taxon>
        <taxon>Magnoliopsida</taxon>
        <taxon>eudicotyledons</taxon>
        <taxon>Gunneridae</taxon>
        <taxon>Pentapetalae</taxon>
        <taxon>rosids</taxon>
        <taxon>fabids</taxon>
        <taxon>Fagales</taxon>
        <taxon>Myricaceae</taxon>
        <taxon>Morella</taxon>
    </lineage>
</organism>
<evidence type="ECO:0000256" key="3">
    <source>
        <dbReference type="ARBA" id="ARBA00022771"/>
    </source>
</evidence>
<dbReference type="AlphaFoldDB" id="A0A6A1UQK5"/>
<evidence type="ECO:0000256" key="4">
    <source>
        <dbReference type="ARBA" id="ARBA00022833"/>
    </source>
</evidence>
<gene>
    <name evidence="6" type="ORF">CJ030_MR8G004985</name>
</gene>